<keyword evidence="4" id="KW-1003">Cell membrane</keyword>
<comment type="similarity">
    <text evidence="2">Belongs to the binding-protein-dependent transport system permease family. FecCD subfamily.</text>
</comment>
<dbReference type="InterPro" id="IPR000522">
    <property type="entry name" value="ABC_transptr_permease_BtuC"/>
</dbReference>
<dbReference type="PANTHER" id="PTHR30472:SF24">
    <property type="entry name" value="FERRIC ENTEROBACTIN TRANSPORT SYSTEM PERMEASE PROTEIN FEPG"/>
    <property type="match status" value="1"/>
</dbReference>
<comment type="caution">
    <text evidence="9">The sequence shown here is derived from an EMBL/GenBank/DDBJ whole genome shotgun (WGS) entry which is preliminary data.</text>
</comment>
<gene>
    <name evidence="9" type="ORF">C1I98_38020</name>
</gene>
<feature type="transmembrane region" description="Helical" evidence="8">
    <location>
        <begin position="323"/>
        <end position="344"/>
    </location>
</feature>
<feature type="transmembrane region" description="Helical" evidence="8">
    <location>
        <begin position="83"/>
        <end position="101"/>
    </location>
</feature>
<evidence type="ECO:0000313" key="9">
    <source>
        <dbReference type="EMBL" id="PZG19317.1"/>
    </source>
</evidence>
<evidence type="ECO:0000256" key="5">
    <source>
        <dbReference type="ARBA" id="ARBA00022692"/>
    </source>
</evidence>
<feature type="transmembrane region" description="Helical" evidence="8">
    <location>
        <begin position="209"/>
        <end position="230"/>
    </location>
</feature>
<feature type="transmembrane region" description="Helical" evidence="8">
    <location>
        <begin position="29"/>
        <end position="54"/>
    </location>
</feature>
<feature type="transmembrane region" description="Helical" evidence="8">
    <location>
        <begin position="113"/>
        <end position="131"/>
    </location>
</feature>
<proteinExistence type="inferred from homology"/>
<dbReference type="SUPFAM" id="SSF81345">
    <property type="entry name" value="ABC transporter involved in vitamin B12 uptake, BtuC"/>
    <property type="match status" value="1"/>
</dbReference>
<feature type="transmembrane region" description="Helical" evidence="8">
    <location>
        <begin position="295"/>
        <end position="316"/>
    </location>
</feature>
<keyword evidence="6 8" id="KW-1133">Transmembrane helix</keyword>
<accession>A0A2W2FCI0</accession>
<reference evidence="9 10" key="1">
    <citation type="submission" date="2018-01" db="EMBL/GenBank/DDBJ databases">
        <title>Draft genome sequence of Sphaerisporangium sp. 7K107.</title>
        <authorList>
            <person name="Sahin N."/>
            <person name="Saygin H."/>
            <person name="Ay H."/>
        </authorList>
    </citation>
    <scope>NUCLEOTIDE SEQUENCE [LARGE SCALE GENOMIC DNA]</scope>
    <source>
        <strain evidence="9 10">7K107</strain>
    </source>
</reference>
<dbReference type="Proteomes" id="UP000248544">
    <property type="component" value="Unassembled WGS sequence"/>
</dbReference>
<evidence type="ECO:0008006" key="11">
    <source>
        <dbReference type="Google" id="ProtNLM"/>
    </source>
</evidence>
<evidence type="ECO:0000313" key="10">
    <source>
        <dbReference type="Proteomes" id="UP000248544"/>
    </source>
</evidence>
<feature type="transmembrane region" description="Helical" evidence="8">
    <location>
        <begin position="258"/>
        <end position="283"/>
    </location>
</feature>
<feature type="transmembrane region" description="Helical" evidence="8">
    <location>
        <begin position="168"/>
        <end position="189"/>
    </location>
</feature>
<keyword evidence="7 8" id="KW-0472">Membrane</keyword>
<evidence type="ECO:0000256" key="3">
    <source>
        <dbReference type="ARBA" id="ARBA00022448"/>
    </source>
</evidence>
<name>A0A2W2FCI0_9ACTN</name>
<evidence type="ECO:0000256" key="4">
    <source>
        <dbReference type="ARBA" id="ARBA00022475"/>
    </source>
</evidence>
<keyword evidence="3" id="KW-0813">Transport</keyword>
<evidence type="ECO:0000256" key="6">
    <source>
        <dbReference type="ARBA" id="ARBA00022989"/>
    </source>
</evidence>
<dbReference type="GO" id="GO:0022857">
    <property type="term" value="F:transmembrane transporter activity"/>
    <property type="evidence" value="ECO:0007669"/>
    <property type="project" value="InterPro"/>
</dbReference>
<sequence>MSAPARSRRAFITLRPPGGVVLRAERRSVLTAAAVAALLVAAFVVAVGTGTYQISPPDVLRVLAGQGTTAHEFVVLTLRLPRVLTAVLTGAALALAGAVFQSLTRNPMGSPDVIGFTTGASTGALLQIIVIGGGAAAVAGGALAGGLLTSLAVYLLAFRNGVQGYRLILVGIAVNGGLVALNVFLIARAEFADAHVAVTWMTGNLNGRTWGQVHLLVATLAVLVPVTLLAGRRLALLELGDELAAALGISVERTRLTLMVLAVGLTAMATVAAGPVPFVALAAPQLAFRLARPSGPVLVTSALMGALLMVCADLAAQRLLAPVQLPVGVMTGSLGGVYLAWLLISEWRR</sequence>
<protein>
    <recommendedName>
        <fullName evidence="11">Iron complex transport system permease protein</fullName>
    </recommendedName>
</protein>
<dbReference type="Pfam" id="PF01032">
    <property type="entry name" value="FecCD"/>
    <property type="match status" value="1"/>
</dbReference>
<dbReference type="PANTHER" id="PTHR30472">
    <property type="entry name" value="FERRIC ENTEROBACTIN TRANSPORT SYSTEM PERMEASE PROTEIN"/>
    <property type="match status" value="1"/>
</dbReference>
<dbReference type="InterPro" id="IPR037294">
    <property type="entry name" value="ABC_BtuC-like"/>
</dbReference>
<dbReference type="GO" id="GO:0005886">
    <property type="term" value="C:plasma membrane"/>
    <property type="evidence" value="ECO:0007669"/>
    <property type="project" value="UniProtKB-SubCell"/>
</dbReference>
<dbReference type="GO" id="GO:0033214">
    <property type="term" value="P:siderophore-iron import into cell"/>
    <property type="evidence" value="ECO:0007669"/>
    <property type="project" value="TreeGrafter"/>
</dbReference>
<feature type="transmembrane region" description="Helical" evidence="8">
    <location>
        <begin position="137"/>
        <end position="156"/>
    </location>
</feature>
<evidence type="ECO:0000256" key="1">
    <source>
        <dbReference type="ARBA" id="ARBA00004651"/>
    </source>
</evidence>
<dbReference type="RefSeq" id="WP_111172080.1">
    <property type="nucleotide sequence ID" value="NZ_POUA01000637.1"/>
</dbReference>
<evidence type="ECO:0000256" key="7">
    <source>
        <dbReference type="ARBA" id="ARBA00023136"/>
    </source>
</evidence>
<comment type="subcellular location">
    <subcellularLocation>
        <location evidence="1">Cell membrane</location>
        <topology evidence="1">Multi-pass membrane protein</topology>
    </subcellularLocation>
</comment>
<dbReference type="CDD" id="cd06550">
    <property type="entry name" value="TM_ABC_iron-siderophores_like"/>
    <property type="match status" value="1"/>
</dbReference>
<keyword evidence="5 8" id="KW-0812">Transmembrane</keyword>
<dbReference type="AlphaFoldDB" id="A0A2W2FCI0"/>
<keyword evidence="10" id="KW-1185">Reference proteome</keyword>
<dbReference type="Gene3D" id="1.10.3470.10">
    <property type="entry name" value="ABC transporter involved in vitamin B12 uptake, BtuC"/>
    <property type="match status" value="1"/>
</dbReference>
<evidence type="ECO:0000256" key="8">
    <source>
        <dbReference type="SAM" id="Phobius"/>
    </source>
</evidence>
<evidence type="ECO:0000256" key="2">
    <source>
        <dbReference type="ARBA" id="ARBA00007935"/>
    </source>
</evidence>
<organism evidence="9 10">
    <name type="scientific">Spongiactinospora gelatinilytica</name>
    <dbReference type="NCBI Taxonomy" id="2666298"/>
    <lineage>
        <taxon>Bacteria</taxon>
        <taxon>Bacillati</taxon>
        <taxon>Actinomycetota</taxon>
        <taxon>Actinomycetes</taxon>
        <taxon>Streptosporangiales</taxon>
        <taxon>Streptosporangiaceae</taxon>
        <taxon>Spongiactinospora</taxon>
    </lineage>
</organism>
<dbReference type="EMBL" id="POUA01000637">
    <property type="protein sequence ID" value="PZG19317.1"/>
    <property type="molecule type" value="Genomic_DNA"/>
</dbReference>